<dbReference type="Gene3D" id="1.20.1560.10">
    <property type="entry name" value="ABC transporter type 1, transmembrane domain"/>
    <property type="match status" value="1"/>
</dbReference>
<feature type="transmembrane region" description="Helical" evidence="9">
    <location>
        <begin position="304"/>
        <end position="324"/>
    </location>
</feature>
<evidence type="ECO:0000256" key="5">
    <source>
        <dbReference type="ARBA" id="ARBA00022741"/>
    </source>
</evidence>
<dbReference type="EMBL" id="CP021642">
    <property type="protein sequence ID" value="AVX43734.1"/>
    <property type="molecule type" value="Genomic_DNA"/>
</dbReference>
<dbReference type="SMART" id="SM00382">
    <property type="entry name" value="AAA"/>
    <property type="match status" value="1"/>
</dbReference>
<dbReference type="Proteomes" id="UP000241854">
    <property type="component" value="Chromosome"/>
</dbReference>
<evidence type="ECO:0000313" key="13">
    <source>
        <dbReference type="EMBL" id="AVX43734.1"/>
    </source>
</evidence>
<dbReference type="NCBIfam" id="TIGR03375">
    <property type="entry name" value="type_I_sec_LssB"/>
    <property type="match status" value="1"/>
</dbReference>
<dbReference type="EMBL" id="CP060707">
    <property type="protein sequence ID" value="QPH90591.1"/>
    <property type="molecule type" value="Genomic_DNA"/>
</dbReference>
<keyword evidence="2" id="KW-0813">Transport</keyword>
<dbReference type="RefSeq" id="WP_021085509.1">
    <property type="nucleotide sequence ID" value="NZ_CABMKX010000062.1"/>
</dbReference>
<dbReference type="CDD" id="cd18587">
    <property type="entry name" value="ABC_6TM_LapB_like"/>
    <property type="match status" value="1"/>
</dbReference>
<dbReference type="SUPFAM" id="SSF52540">
    <property type="entry name" value="P-loop containing nucleoside triphosphate hydrolases"/>
    <property type="match status" value="1"/>
</dbReference>
<evidence type="ECO:0000256" key="2">
    <source>
        <dbReference type="ARBA" id="ARBA00022448"/>
    </source>
</evidence>
<dbReference type="InterPro" id="IPR003439">
    <property type="entry name" value="ABC_transporter-like_ATP-bd"/>
</dbReference>
<dbReference type="Gene3D" id="3.40.50.300">
    <property type="entry name" value="P-loop containing nucleotide triphosphate hydrolases"/>
    <property type="match status" value="1"/>
</dbReference>
<name>A0A1Y5MFB8_9BACT</name>
<evidence type="ECO:0000256" key="9">
    <source>
        <dbReference type="SAM" id="Phobius"/>
    </source>
</evidence>
<dbReference type="PANTHER" id="PTHR24221">
    <property type="entry name" value="ATP-BINDING CASSETTE SUB-FAMILY B"/>
    <property type="match status" value="1"/>
</dbReference>
<feature type="domain" description="Peptidase C39" evidence="12">
    <location>
        <begin position="2"/>
        <end position="134"/>
    </location>
</feature>
<dbReference type="Gene3D" id="3.90.70.10">
    <property type="entry name" value="Cysteine proteinases"/>
    <property type="match status" value="1"/>
</dbReference>
<evidence type="ECO:0000259" key="12">
    <source>
        <dbReference type="PROSITE" id="PS50990"/>
    </source>
</evidence>
<reference evidence="14 17" key="1">
    <citation type="submission" date="2017-04" db="EMBL/GenBank/DDBJ databases">
        <title>Complete genome of Campylobacter concisus ATCC 33237T and draft genomes for an additional eight well characterized C. concisus strains.</title>
        <authorList>
            <person name="Cornelius A.J."/>
            <person name="Miller W.G."/>
            <person name="Lastovica A.J."/>
            <person name="On S.L."/>
            <person name="French N.P."/>
            <person name="Vandenberg O."/>
            <person name="Biggs P.J."/>
        </authorList>
    </citation>
    <scope>NUCLEOTIDE SEQUENCE [LARGE SCALE GENOMIC DNA]</scope>
    <source>
        <strain evidence="14 17">CCUG 19995</strain>
    </source>
</reference>
<feature type="transmembrane region" description="Helical" evidence="9">
    <location>
        <begin position="167"/>
        <end position="193"/>
    </location>
</feature>
<evidence type="ECO:0000313" key="15">
    <source>
        <dbReference type="EMBL" id="QPH90591.1"/>
    </source>
</evidence>
<comment type="subcellular location">
    <subcellularLocation>
        <location evidence="1">Cell membrane</location>
        <topology evidence="1">Multi-pass membrane protein</topology>
    </subcellularLocation>
</comment>
<dbReference type="CDD" id="cd03245">
    <property type="entry name" value="ABCC_bacteriocin_exporters"/>
    <property type="match status" value="1"/>
</dbReference>
<organism evidence="14 17">
    <name type="scientific">Campylobacter concisus</name>
    <dbReference type="NCBI Taxonomy" id="199"/>
    <lineage>
        <taxon>Bacteria</taxon>
        <taxon>Pseudomonadati</taxon>
        <taxon>Campylobacterota</taxon>
        <taxon>Epsilonproteobacteria</taxon>
        <taxon>Campylobacterales</taxon>
        <taxon>Campylobacteraceae</taxon>
        <taxon>Campylobacter</taxon>
    </lineage>
</organism>
<dbReference type="PROSITE" id="PS50929">
    <property type="entry name" value="ABC_TM1F"/>
    <property type="match status" value="1"/>
</dbReference>
<keyword evidence="4 9" id="KW-0812">Transmembrane</keyword>
<evidence type="ECO:0000313" key="20">
    <source>
        <dbReference type="Proteomes" id="UP000594707"/>
    </source>
</evidence>
<evidence type="ECO:0000256" key="7">
    <source>
        <dbReference type="ARBA" id="ARBA00022989"/>
    </source>
</evidence>
<feature type="transmembrane region" description="Helical" evidence="9">
    <location>
        <begin position="385"/>
        <end position="411"/>
    </location>
</feature>
<evidence type="ECO:0000259" key="11">
    <source>
        <dbReference type="PROSITE" id="PS50929"/>
    </source>
</evidence>
<dbReference type="InterPro" id="IPR011527">
    <property type="entry name" value="ABC1_TM_dom"/>
</dbReference>
<keyword evidence="8 9" id="KW-0472">Membrane</keyword>
<evidence type="ECO:0000313" key="19">
    <source>
        <dbReference type="Proteomes" id="UP000594508"/>
    </source>
</evidence>
<accession>A0A1Y5MFB8</accession>
<dbReference type="GO" id="GO:0008233">
    <property type="term" value="F:peptidase activity"/>
    <property type="evidence" value="ECO:0007669"/>
    <property type="project" value="InterPro"/>
</dbReference>
<evidence type="ECO:0000313" key="17">
    <source>
        <dbReference type="Proteomes" id="UP000196317"/>
    </source>
</evidence>
<evidence type="ECO:0000256" key="6">
    <source>
        <dbReference type="ARBA" id="ARBA00022840"/>
    </source>
</evidence>
<dbReference type="InterPro" id="IPR036640">
    <property type="entry name" value="ABC1_TM_sf"/>
</dbReference>
<dbReference type="InterPro" id="IPR027417">
    <property type="entry name" value="P-loop_NTPase"/>
</dbReference>
<evidence type="ECO:0000313" key="14">
    <source>
        <dbReference type="EMBL" id="OUT06937.1"/>
    </source>
</evidence>
<gene>
    <name evidence="14" type="ORF">B9N65_09330</name>
    <name evidence="13" type="ORF">CCS77_0673</name>
    <name evidence="15" type="ORF">CVT00_03340</name>
    <name evidence="16" type="ORF">CVT08_06705</name>
</gene>
<dbReference type="GO" id="GO:0006508">
    <property type="term" value="P:proteolysis"/>
    <property type="evidence" value="ECO:0007669"/>
    <property type="project" value="InterPro"/>
</dbReference>
<protein>
    <submittedName>
        <fullName evidence="13">ABC transporter, transmembrane region:ABC transporter:Peptidase C39, bacteriocin processing</fullName>
    </submittedName>
    <submittedName>
        <fullName evidence="14">Type I secretion system permease/ATPase</fullName>
    </submittedName>
</protein>
<dbReference type="EMBL" id="NDYN01000009">
    <property type="protein sequence ID" value="OUT06937.1"/>
    <property type="molecule type" value="Genomic_DNA"/>
</dbReference>
<evidence type="ECO:0000256" key="3">
    <source>
        <dbReference type="ARBA" id="ARBA00022475"/>
    </source>
</evidence>
<dbReference type="Proteomes" id="UP000594508">
    <property type="component" value="Chromosome"/>
</dbReference>
<dbReference type="InterPro" id="IPR003593">
    <property type="entry name" value="AAA+_ATPase"/>
</dbReference>
<dbReference type="AlphaFoldDB" id="A0A1Y5MFB8"/>
<dbReference type="FunFam" id="3.40.50.300:FF:000299">
    <property type="entry name" value="ABC transporter ATP-binding protein/permease"/>
    <property type="match status" value="1"/>
</dbReference>
<feature type="transmembrane region" description="Helical" evidence="9">
    <location>
        <begin position="277"/>
        <end position="298"/>
    </location>
</feature>
<dbReference type="GO" id="GO:0034040">
    <property type="term" value="F:ATPase-coupled lipid transmembrane transporter activity"/>
    <property type="evidence" value="ECO:0007669"/>
    <property type="project" value="TreeGrafter"/>
</dbReference>
<dbReference type="PROSITE" id="PS50990">
    <property type="entry name" value="PEPTIDASE_C39"/>
    <property type="match status" value="1"/>
</dbReference>
<sequence length="712" mass="78765">MHSDKIKDELLQCLVIFTKLHNNPYSADALTIGLPVKDGEEIELFSLKSSKSLFSRAASRAGFASTLVRKDLDQISPLVLPCILMLRGKKACILQSFSEDKKMANIITPDLSTGTSTIETSKLKDEYLGYAYYLKREFVPEDTSSTKLIDAGNDHWFWGTLKRSKKIYFDVVIASFIINLFVLASPLFTMNVYDRVVPNNAVETLWVLALGVSVVYGIDLFLKFVRSYFLEIAGKKSDIIMSSILFERVMDMKFSNKPKSVGSFASNLKEFDTVRNFFSSASLAAIVDLPFALIFLIVTYFIGSYLVLVPIVIMIAILCYTFFIKDPLQNAIKSTFEASAMKNGILIESLSSLETIKTLGASGHVQWNWEEATGEIANRSIKSKIITTSITTVTSFLVQLNTIAIIVLGVYMIQDTHLTMGGLIAAVMLSSRAIAPMGQVASLAANFEQTKTAYQSLSKIMQMPVERPEGKKFVRRNSFDGKIEFKNVSFTYPDTTKGSLDRINFVIQPGEKVGIIGRNGSGKTTLQKIILGLYAPTEGSVLIDGIDINQIDPADLRRNIGYVPQDVVLFKGTVRENIVQKAPYVDDMQIIKAAKVSGVDEYVNAHPLGFDMPVFERGDGISGGQRQSIAVARAFLLDSPIILLDEPTNSLDNTVESKLKANLKVNTVNKTMILVTHRTSMLDLVDRLIVMDNGKILLDGPRDEVLARLSGK</sequence>
<dbReference type="EMBL" id="CP060705">
    <property type="protein sequence ID" value="QPH95109.1"/>
    <property type="molecule type" value="Genomic_DNA"/>
</dbReference>
<keyword evidence="3" id="KW-1003">Cell membrane</keyword>
<dbReference type="SUPFAM" id="SSF90123">
    <property type="entry name" value="ABC transporter transmembrane region"/>
    <property type="match status" value="1"/>
</dbReference>
<feature type="domain" description="ABC transmembrane type-1" evidence="11">
    <location>
        <begin position="171"/>
        <end position="449"/>
    </location>
</feature>
<dbReference type="PROSITE" id="PS50893">
    <property type="entry name" value="ABC_TRANSPORTER_2"/>
    <property type="match status" value="1"/>
</dbReference>
<feature type="transmembrane region" description="Helical" evidence="9">
    <location>
        <begin position="205"/>
        <end position="225"/>
    </location>
</feature>
<dbReference type="Proteomes" id="UP000594707">
    <property type="component" value="Chromosome"/>
</dbReference>
<proteinExistence type="predicted"/>
<dbReference type="GO" id="GO:0005524">
    <property type="term" value="F:ATP binding"/>
    <property type="evidence" value="ECO:0007669"/>
    <property type="project" value="UniProtKB-KW"/>
</dbReference>
<dbReference type="InterPro" id="IPR039421">
    <property type="entry name" value="Type_1_exporter"/>
</dbReference>
<evidence type="ECO:0000313" key="18">
    <source>
        <dbReference type="Proteomes" id="UP000241854"/>
    </source>
</evidence>
<keyword evidence="7 9" id="KW-1133">Transmembrane helix</keyword>
<dbReference type="GO" id="GO:0016887">
    <property type="term" value="F:ATP hydrolysis activity"/>
    <property type="evidence" value="ECO:0007669"/>
    <property type="project" value="InterPro"/>
</dbReference>
<evidence type="ECO:0000256" key="1">
    <source>
        <dbReference type="ARBA" id="ARBA00004651"/>
    </source>
</evidence>
<dbReference type="PANTHER" id="PTHR24221:SF248">
    <property type="entry name" value="ABC TRANSPORTER TRANSMEMBRANE REGION"/>
    <property type="match status" value="1"/>
</dbReference>
<evidence type="ECO:0000259" key="10">
    <source>
        <dbReference type="PROSITE" id="PS50893"/>
    </source>
</evidence>
<reference evidence="18 19" key="2">
    <citation type="journal article" date="2018" name="Emerg. Microbes Infect.">
        <title>Genomic analysis of oral Campylobacter concisus strains identified a potential bacterial molecular marker associated with active Crohn's disease.</title>
        <authorList>
            <person name="Liu F."/>
            <person name="Ma R."/>
            <person name="Tay C.Y.A."/>
            <person name="Octavia S."/>
            <person name="Lan R."/>
            <person name="Chung H.K.L."/>
            <person name="Riordan S.M."/>
            <person name="Grimm M.C."/>
            <person name="Leong R.W."/>
            <person name="Tanaka M.M."/>
            <person name="Connor S."/>
            <person name="Zhang L."/>
        </authorList>
    </citation>
    <scope>NUCLEOTIDE SEQUENCE [LARGE SCALE GENOMIC DNA]</scope>
    <source>
        <strain evidence="16 20">P13UCO-S1</strain>
        <strain evidence="15 19">P1CDO2</strain>
        <strain evidence="13 18">P2CDO4</strain>
    </source>
</reference>
<dbReference type="Pfam" id="PF00005">
    <property type="entry name" value="ABC_tran"/>
    <property type="match status" value="1"/>
</dbReference>
<dbReference type="Proteomes" id="UP000196317">
    <property type="component" value="Unassembled WGS sequence"/>
</dbReference>
<dbReference type="Pfam" id="PF00664">
    <property type="entry name" value="ABC_membrane"/>
    <property type="match status" value="1"/>
</dbReference>
<reference evidence="15" key="3">
    <citation type="submission" date="2020-08" db="EMBL/GenBank/DDBJ databases">
        <title>Analysis of Completed Campylobacter concisus Genomes Identified Genomospecies Features, Novel plasmids and Their Association with Severe Ulcerative Colitis.</title>
        <authorList>
            <person name="Zhang L."/>
        </authorList>
    </citation>
    <scope>NUCLEOTIDE SEQUENCE</scope>
    <source>
        <strain evidence="15">P1CDO2</strain>
    </source>
</reference>
<evidence type="ECO:0000256" key="4">
    <source>
        <dbReference type="ARBA" id="ARBA00022692"/>
    </source>
</evidence>
<evidence type="ECO:0000256" key="8">
    <source>
        <dbReference type="ARBA" id="ARBA00023136"/>
    </source>
</evidence>
<dbReference type="GO" id="GO:0005886">
    <property type="term" value="C:plasma membrane"/>
    <property type="evidence" value="ECO:0007669"/>
    <property type="project" value="UniProtKB-SubCell"/>
</dbReference>
<feature type="domain" description="ABC transporter" evidence="10">
    <location>
        <begin position="483"/>
        <end position="709"/>
    </location>
</feature>
<keyword evidence="5" id="KW-0547">Nucleotide-binding</keyword>
<dbReference type="InterPro" id="IPR005074">
    <property type="entry name" value="Peptidase_C39"/>
</dbReference>
<dbReference type="GO" id="GO:0140359">
    <property type="term" value="F:ABC-type transporter activity"/>
    <property type="evidence" value="ECO:0007669"/>
    <property type="project" value="InterPro"/>
</dbReference>
<evidence type="ECO:0000313" key="16">
    <source>
        <dbReference type="EMBL" id="QPH95109.1"/>
    </source>
</evidence>
<keyword evidence="6" id="KW-0067">ATP-binding</keyword>
<dbReference type="InterPro" id="IPR017750">
    <property type="entry name" value="ATPase_T1SS"/>
</dbReference>